<evidence type="ECO:0000256" key="3">
    <source>
        <dbReference type="ARBA" id="ARBA00023136"/>
    </source>
</evidence>
<dbReference type="InterPro" id="IPR007274">
    <property type="entry name" value="Cop_transporter"/>
</dbReference>
<feature type="region of interest" description="Disordered" evidence="5">
    <location>
        <begin position="83"/>
        <end position="120"/>
    </location>
</feature>
<keyword evidence="3 4" id="KW-0472">Membrane</keyword>
<sequence length="224" mass="24124">MDMGNGSGGGECQISMLWNWYTIDSCFLASGWHNRSQGAFAASCIGVILMVVALEAIRRLGKMYDERILRQFRRKAAQARHSKAAEAHNPAYNSTSDIGNPGTGTKNVTPPPQPPMQHIMVGGDSAAAERGEGSLSNSATAVTFRADPGQQLLRALIHAMTFGLAYLIMLLAMSYNGYIIICIIIGAFLGKFLCDWMSQTVVIGGDSPREKFAEGIEEPTVCCG</sequence>
<evidence type="ECO:0000256" key="1">
    <source>
        <dbReference type="ARBA" id="ARBA00022692"/>
    </source>
</evidence>
<proteinExistence type="inferred from homology"/>
<dbReference type="Proteomes" id="UP001174934">
    <property type="component" value="Unassembled WGS sequence"/>
</dbReference>
<gene>
    <name evidence="6" type="ORF">B0T17DRAFT_614295</name>
</gene>
<evidence type="ECO:0000313" key="7">
    <source>
        <dbReference type="Proteomes" id="UP001174934"/>
    </source>
</evidence>
<feature type="transmembrane region" description="Helical" evidence="4">
    <location>
        <begin position="38"/>
        <end position="57"/>
    </location>
</feature>
<comment type="caution">
    <text evidence="6">The sequence shown here is derived from an EMBL/GenBank/DDBJ whole genome shotgun (WGS) entry which is preliminary data.</text>
</comment>
<keyword evidence="4" id="KW-0186">Copper</keyword>
<accession>A0AA39X6T2</accession>
<dbReference type="PANTHER" id="PTHR12483:SF79">
    <property type="entry name" value="COPPER TRANSPORT PROTEIN"/>
    <property type="match status" value="1"/>
</dbReference>
<comment type="similarity">
    <text evidence="4">Belongs to the copper transporter (Ctr) (TC 1.A.56) family. SLC31A subfamily.</text>
</comment>
<feature type="compositionally biased region" description="Polar residues" evidence="5">
    <location>
        <begin position="91"/>
        <end position="108"/>
    </location>
</feature>
<evidence type="ECO:0000256" key="2">
    <source>
        <dbReference type="ARBA" id="ARBA00022989"/>
    </source>
</evidence>
<organism evidence="6 7">
    <name type="scientific">Bombardia bombarda</name>
    <dbReference type="NCBI Taxonomy" id="252184"/>
    <lineage>
        <taxon>Eukaryota</taxon>
        <taxon>Fungi</taxon>
        <taxon>Dikarya</taxon>
        <taxon>Ascomycota</taxon>
        <taxon>Pezizomycotina</taxon>
        <taxon>Sordariomycetes</taxon>
        <taxon>Sordariomycetidae</taxon>
        <taxon>Sordariales</taxon>
        <taxon>Lasiosphaeriaceae</taxon>
        <taxon>Bombardia</taxon>
    </lineage>
</organism>
<dbReference type="EMBL" id="JAULSR010000002">
    <property type="protein sequence ID" value="KAK0628364.1"/>
    <property type="molecule type" value="Genomic_DNA"/>
</dbReference>
<dbReference type="AlphaFoldDB" id="A0AA39X6T2"/>
<dbReference type="GO" id="GO:0005375">
    <property type="term" value="F:copper ion transmembrane transporter activity"/>
    <property type="evidence" value="ECO:0007669"/>
    <property type="project" value="UniProtKB-UniRule"/>
</dbReference>
<feature type="transmembrane region" description="Helical" evidence="4">
    <location>
        <begin position="175"/>
        <end position="194"/>
    </location>
</feature>
<keyword evidence="2 4" id="KW-1133">Transmembrane helix</keyword>
<keyword evidence="4" id="KW-0406">Ion transport</keyword>
<dbReference type="GO" id="GO:0016020">
    <property type="term" value="C:membrane"/>
    <property type="evidence" value="ECO:0007669"/>
    <property type="project" value="UniProtKB-SubCell"/>
</dbReference>
<reference evidence="6" key="1">
    <citation type="submission" date="2023-06" db="EMBL/GenBank/DDBJ databases">
        <title>Genome-scale phylogeny and comparative genomics of the fungal order Sordariales.</title>
        <authorList>
            <consortium name="Lawrence Berkeley National Laboratory"/>
            <person name="Hensen N."/>
            <person name="Bonometti L."/>
            <person name="Westerberg I."/>
            <person name="Brannstrom I.O."/>
            <person name="Guillou S."/>
            <person name="Cros-Aarteil S."/>
            <person name="Calhoun S."/>
            <person name="Haridas S."/>
            <person name="Kuo A."/>
            <person name="Mondo S."/>
            <person name="Pangilinan J."/>
            <person name="Riley R."/>
            <person name="LaButti K."/>
            <person name="Andreopoulos B."/>
            <person name="Lipzen A."/>
            <person name="Chen C."/>
            <person name="Yanf M."/>
            <person name="Daum C."/>
            <person name="Ng V."/>
            <person name="Clum A."/>
            <person name="Steindorff A."/>
            <person name="Ohm R."/>
            <person name="Martin F."/>
            <person name="Silar P."/>
            <person name="Natvig D."/>
            <person name="Lalanne C."/>
            <person name="Gautier V."/>
            <person name="Ament-velasquez S.L."/>
            <person name="Kruys A."/>
            <person name="Hutchinson M.I."/>
            <person name="Powell A.J."/>
            <person name="Barry K."/>
            <person name="Miller A.N."/>
            <person name="Grigoriev I.V."/>
            <person name="Debuchy R."/>
            <person name="Gladieux P."/>
            <person name="Thoren M.H."/>
            <person name="Johannesson H."/>
        </authorList>
    </citation>
    <scope>NUCLEOTIDE SEQUENCE</scope>
    <source>
        <strain evidence="6">SMH3391-2</strain>
    </source>
</reference>
<dbReference type="Pfam" id="PF04145">
    <property type="entry name" value="Ctr"/>
    <property type="match status" value="1"/>
</dbReference>
<keyword evidence="1 4" id="KW-0812">Transmembrane</keyword>
<comment type="subcellular location">
    <subcellularLocation>
        <location evidence="4">Membrane</location>
        <topology evidence="4">Multi-pass membrane protein</topology>
    </subcellularLocation>
</comment>
<keyword evidence="4" id="KW-0813">Transport</keyword>
<keyword evidence="7" id="KW-1185">Reference proteome</keyword>
<dbReference type="PANTHER" id="PTHR12483">
    <property type="entry name" value="SOLUTE CARRIER FAMILY 31 COPPER TRANSPORTERS"/>
    <property type="match status" value="1"/>
</dbReference>
<evidence type="ECO:0000256" key="5">
    <source>
        <dbReference type="SAM" id="MobiDB-lite"/>
    </source>
</evidence>
<evidence type="ECO:0000313" key="6">
    <source>
        <dbReference type="EMBL" id="KAK0628364.1"/>
    </source>
</evidence>
<evidence type="ECO:0000256" key="4">
    <source>
        <dbReference type="RuleBase" id="RU367022"/>
    </source>
</evidence>
<name>A0AA39X6T2_9PEZI</name>
<keyword evidence="4" id="KW-0187">Copper transport</keyword>
<protein>
    <recommendedName>
        <fullName evidence="4">Copper transport protein</fullName>
    </recommendedName>
</protein>